<evidence type="ECO:0000256" key="5">
    <source>
        <dbReference type="ARBA" id="ARBA00022840"/>
    </source>
</evidence>
<dbReference type="Gene3D" id="1.10.10.160">
    <property type="match status" value="1"/>
</dbReference>
<dbReference type="GO" id="GO:0000725">
    <property type="term" value="P:recombinational repair"/>
    <property type="evidence" value="ECO:0007669"/>
    <property type="project" value="TreeGrafter"/>
</dbReference>
<dbReference type="PROSITE" id="PS51198">
    <property type="entry name" value="UVRD_HELICASE_ATP_BIND"/>
    <property type="match status" value="1"/>
</dbReference>
<dbReference type="Gene3D" id="1.10.486.10">
    <property type="entry name" value="PCRA, domain 4"/>
    <property type="match status" value="1"/>
</dbReference>
<evidence type="ECO:0000256" key="7">
    <source>
        <dbReference type="ARBA" id="ARBA00023235"/>
    </source>
</evidence>
<dbReference type="GO" id="GO:0016887">
    <property type="term" value="F:ATP hydrolysis activity"/>
    <property type="evidence" value="ECO:0007669"/>
    <property type="project" value="RHEA"/>
</dbReference>
<evidence type="ECO:0000256" key="4">
    <source>
        <dbReference type="ARBA" id="ARBA00022806"/>
    </source>
</evidence>
<dbReference type="EC" id="5.6.2.4" evidence="9"/>
<keyword evidence="3 11" id="KW-0378">Hydrolase</keyword>
<comment type="caution">
    <text evidence="14">The sequence shown here is derived from an EMBL/GenBank/DDBJ whole genome shotgun (WGS) entry which is preliminary data.</text>
</comment>
<keyword evidence="15" id="KW-1185">Reference proteome</keyword>
<dbReference type="GO" id="GO:0005524">
    <property type="term" value="F:ATP binding"/>
    <property type="evidence" value="ECO:0007669"/>
    <property type="project" value="UniProtKB-UniRule"/>
</dbReference>
<dbReference type="SUPFAM" id="SSF52540">
    <property type="entry name" value="P-loop containing nucleoside triphosphate hydrolases"/>
    <property type="match status" value="1"/>
</dbReference>
<evidence type="ECO:0000259" key="13">
    <source>
        <dbReference type="PROSITE" id="PS51217"/>
    </source>
</evidence>
<feature type="domain" description="UvrD-like helicase C-terminal" evidence="13">
    <location>
        <begin position="297"/>
        <end position="558"/>
    </location>
</feature>
<evidence type="ECO:0000259" key="12">
    <source>
        <dbReference type="PROSITE" id="PS51198"/>
    </source>
</evidence>
<evidence type="ECO:0000256" key="10">
    <source>
        <dbReference type="ARBA" id="ARBA00048988"/>
    </source>
</evidence>
<dbReference type="CDD" id="cd17932">
    <property type="entry name" value="DEXQc_UvrD"/>
    <property type="match status" value="1"/>
</dbReference>
<accession>A0A4R2KEP6</accession>
<comment type="catalytic activity">
    <reaction evidence="10">
        <text>ATP + H2O = ADP + phosphate + H(+)</text>
        <dbReference type="Rhea" id="RHEA:13065"/>
        <dbReference type="ChEBI" id="CHEBI:15377"/>
        <dbReference type="ChEBI" id="CHEBI:15378"/>
        <dbReference type="ChEBI" id="CHEBI:30616"/>
        <dbReference type="ChEBI" id="CHEBI:43474"/>
        <dbReference type="ChEBI" id="CHEBI:456216"/>
        <dbReference type="EC" id="5.6.2.4"/>
    </reaction>
</comment>
<dbReference type="InterPro" id="IPR027417">
    <property type="entry name" value="P-loop_NTPase"/>
</dbReference>
<keyword evidence="5 11" id="KW-0067">ATP-binding</keyword>
<protein>
    <recommendedName>
        <fullName evidence="9">DNA 3'-5' helicase</fullName>
        <ecNumber evidence="9">5.6.2.4</ecNumber>
    </recommendedName>
</protein>
<evidence type="ECO:0000256" key="11">
    <source>
        <dbReference type="PROSITE-ProRule" id="PRU00560"/>
    </source>
</evidence>
<evidence type="ECO:0000256" key="9">
    <source>
        <dbReference type="ARBA" id="ARBA00034808"/>
    </source>
</evidence>
<evidence type="ECO:0000313" key="14">
    <source>
        <dbReference type="EMBL" id="TCO71494.1"/>
    </source>
</evidence>
<evidence type="ECO:0000256" key="2">
    <source>
        <dbReference type="ARBA" id="ARBA00022741"/>
    </source>
</evidence>
<dbReference type="GO" id="GO:0003677">
    <property type="term" value="F:DNA binding"/>
    <property type="evidence" value="ECO:0007669"/>
    <property type="project" value="UniProtKB-KW"/>
</dbReference>
<dbReference type="OrthoDB" id="9810135at2"/>
<reference evidence="14 15" key="1">
    <citation type="submission" date="2019-03" db="EMBL/GenBank/DDBJ databases">
        <title>Genomic Encyclopedia of Type Strains, Phase IV (KMG-IV): sequencing the most valuable type-strain genomes for metagenomic binning, comparative biology and taxonomic classification.</title>
        <authorList>
            <person name="Goeker M."/>
        </authorList>
    </citation>
    <scope>NUCLEOTIDE SEQUENCE [LARGE SCALE GENOMIC DNA]</scope>
    <source>
        <strain evidence="14 15">DSM 102940</strain>
    </source>
</reference>
<dbReference type="InterPro" id="IPR014017">
    <property type="entry name" value="DNA_helicase_UvrD-like_C"/>
</dbReference>
<dbReference type="RefSeq" id="WP_132246589.1">
    <property type="nucleotide sequence ID" value="NZ_SLWV01000021.1"/>
</dbReference>
<dbReference type="PROSITE" id="PS51217">
    <property type="entry name" value="UVRD_HELICASE_CTER"/>
    <property type="match status" value="1"/>
</dbReference>
<keyword evidence="2 11" id="KW-0547">Nucleotide-binding</keyword>
<sequence>MHDSFFHILKNQQNIQLNSQQKQAVLHKDGPVLLLAVPGSGKTTTLICRTAHLILHHKIHPSNILSVTFSRFAAKDMKKRFYDVFGKIIHQNVYFSTIHRLALRIVGRYAKMNGFAYTIIEGEHATIHKNTLLRDIYQEVNHDFLNEDNLEELLSRISFVKNMMIATEDFHQYDFEINNFREIYTHYENYKKQHLLIDFDDMLSLALNILKNNAPLLNQYRNQYPYIQVDEAQDTSKVQHALIELLAYPRNNLFMVADDDQSIYGFRGAYPEALLHFPKTYKQSKTFFLEQNYRSSQEIVTLSNTFIQSNTKRYVKNMYTDNKEHTPIHILKAQNKEDQTNYLIEELSTCSKTTSAVLYRNNLSAIPLIDRLQRNQIPFSIQAFNLSFFNHWLTRDLLAFLDVSLNPYDIDSFERIYYKMNGYISKIAVSYIKEHGKSISVFKSLIFFPGLKDFQRKNLKRLEKDFHALSLMKPIDALCFIEENLAYKKYLKSNCQRHKYSYDNVLFLFTQLKMIASKTDSIIDFMERLSTLKKIILHAKNTKEMTPIILSTVHSSKGLEFDRVYLMDLVDGQFPPKSKLDASTEEKSIYLEEERRLFYVGMTRARKSLSLLIPSFQDGSYMRPSPFVEEVNTCMKSSPHIKRTFAPSKSVHESIPHEFSIDSFVEHKKFGKGIIKSIDGDIAQIDFNGLGIRGLSLPVCIAQKILTHH</sequence>
<feature type="domain" description="UvrD-like helicase ATP-binding" evidence="12">
    <location>
        <begin position="15"/>
        <end position="296"/>
    </location>
</feature>
<dbReference type="InterPro" id="IPR013986">
    <property type="entry name" value="DExx_box_DNA_helicase_dom_sf"/>
</dbReference>
<evidence type="ECO:0000256" key="8">
    <source>
        <dbReference type="ARBA" id="ARBA00034617"/>
    </source>
</evidence>
<dbReference type="InterPro" id="IPR000212">
    <property type="entry name" value="DNA_helicase_UvrD/REP"/>
</dbReference>
<dbReference type="PANTHER" id="PTHR11070">
    <property type="entry name" value="UVRD / RECB / PCRA DNA HELICASE FAMILY MEMBER"/>
    <property type="match status" value="1"/>
</dbReference>
<evidence type="ECO:0000256" key="6">
    <source>
        <dbReference type="ARBA" id="ARBA00023125"/>
    </source>
</evidence>
<keyword evidence="4 11" id="KW-0347">Helicase</keyword>
<comment type="catalytic activity">
    <reaction evidence="8">
        <text>Couples ATP hydrolysis with the unwinding of duplex DNA by translocating in the 3'-5' direction.</text>
        <dbReference type="EC" id="5.6.2.4"/>
    </reaction>
</comment>
<comment type="similarity">
    <text evidence="1">Belongs to the helicase family. UvrD subfamily.</text>
</comment>
<organism evidence="14 15">
    <name type="scientific">Marinisporobacter balticus</name>
    <dbReference type="NCBI Taxonomy" id="2018667"/>
    <lineage>
        <taxon>Bacteria</taxon>
        <taxon>Bacillati</taxon>
        <taxon>Bacillota</taxon>
        <taxon>Clostridia</taxon>
        <taxon>Peptostreptococcales</taxon>
        <taxon>Thermotaleaceae</taxon>
        <taxon>Marinisporobacter</taxon>
    </lineage>
</organism>
<dbReference type="GO" id="GO:0033202">
    <property type="term" value="C:DNA helicase complex"/>
    <property type="evidence" value="ECO:0007669"/>
    <property type="project" value="TreeGrafter"/>
</dbReference>
<dbReference type="Gene3D" id="3.40.50.300">
    <property type="entry name" value="P-loop containing nucleotide triphosphate hydrolases"/>
    <property type="match status" value="2"/>
</dbReference>
<keyword evidence="6" id="KW-0238">DNA-binding</keyword>
<evidence type="ECO:0000256" key="3">
    <source>
        <dbReference type="ARBA" id="ARBA00022801"/>
    </source>
</evidence>
<dbReference type="PANTHER" id="PTHR11070:SF2">
    <property type="entry name" value="ATP-DEPENDENT DNA HELICASE SRS2"/>
    <property type="match status" value="1"/>
</dbReference>
<dbReference type="GO" id="GO:0005829">
    <property type="term" value="C:cytosol"/>
    <property type="evidence" value="ECO:0007669"/>
    <property type="project" value="TreeGrafter"/>
</dbReference>
<name>A0A4R2KEP6_9FIRM</name>
<dbReference type="GO" id="GO:0043138">
    <property type="term" value="F:3'-5' DNA helicase activity"/>
    <property type="evidence" value="ECO:0007669"/>
    <property type="project" value="UniProtKB-EC"/>
</dbReference>
<keyword evidence="7" id="KW-0413">Isomerase</keyword>
<gene>
    <name evidence="14" type="ORF">EV214_12146</name>
</gene>
<dbReference type="AlphaFoldDB" id="A0A4R2KEP6"/>
<dbReference type="Proteomes" id="UP000294919">
    <property type="component" value="Unassembled WGS sequence"/>
</dbReference>
<dbReference type="Pfam" id="PF00580">
    <property type="entry name" value="UvrD-helicase"/>
    <property type="match status" value="1"/>
</dbReference>
<evidence type="ECO:0000313" key="15">
    <source>
        <dbReference type="Proteomes" id="UP000294919"/>
    </source>
</evidence>
<proteinExistence type="inferred from homology"/>
<evidence type="ECO:0000256" key="1">
    <source>
        <dbReference type="ARBA" id="ARBA00009922"/>
    </source>
</evidence>
<dbReference type="Pfam" id="PF13361">
    <property type="entry name" value="UvrD_C"/>
    <property type="match status" value="1"/>
</dbReference>
<dbReference type="InterPro" id="IPR014016">
    <property type="entry name" value="UvrD-like_ATP-bd"/>
</dbReference>
<dbReference type="EMBL" id="SLWV01000021">
    <property type="protein sequence ID" value="TCO71494.1"/>
    <property type="molecule type" value="Genomic_DNA"/>
</dbReference>
<feature type="binding site" evidence="11">
    <location>
        <begin position="36"/>
        <end position="43"/>
    </location>
    <ligand>
        <name>ATP</name>
        <dbReference type="ChEBI" id="CHEBI:30616"/>
    </ligand>
</feature>